<reference evidence="1 2" key="1">
    <citation type="submission" date="2014-06" db="EMBL/GenBank/DDBJ databases">
        <authorList>
            <person name="Swart Estienne"/>
        </authorList>
    </citation>
    <scope>NUCLEOTIDE SEQUENCE [LARGE SCALE GENOMIC DNA]</scope>
    <source>
        <strain evidence="1 2">130c</strain>
    </source>
</reference>
<accession>A0A078ALL1</accession>
<evidence type="ECO:0000313" key="1">
    <source>
        <dbReference type="EMBL" id="CDW81743.1"/>
    </source>
</evidence>
<keyword evidence="2" id="KW-1185">Reference proteome</keyword>
<proteinExistence type="predicted"/>
<protein>
    <submittedName>
        <fullName evidence="1">Uncharacterized protein</fullName>
    </submittedName>
</protein>
<dbReference type="Proteomes" id="UP000039865">
    <property type="component" value="Unassembled WGS sequence"/>
</dbReference>
<dbReference type="AlphaFoldDB" id="A0A078ALL1"/>
<name>A0A078ALL1_STYLE</name>
<dbReference type="EMBL" id="CCKQ01010238">
    <property type="protein sequence ID" value="CDW81743.1"/>
    <property type="molecule type" value="Genomic_DNA"/>
</dbReference>
<gene>
    <name evidence="1" type="primary">Contig12834.g13694</name>
    <name evidence="1" type="ORF">STYLEM_10767</name>
</gene>
<sequence length="327" mass="38170">MKPRKGYIQHEDLLQLQKVKDYVYREYDLDKLRRNCVETKLKNCMDFHDTNVEYSIQNIKRWKKEQEQLTAIKSSVQIFPEKTKAPKSPQLLQQSTIKGGLPQMLMGNDSGYKTKYLQSGQSQPNSPRINELFDTSANNILMDQLMSFQSISLNNLQNLNESNLPQIQDFRSFSAIKDDKSMLSMKWSFPVHLENQNNYNKLNIKKQATINNFNINSQDFENDFNSRQNTAIKLKPINNYRIKSEQTSPPQMSSFSIRLNLNTAFGLNSRYEMSEDNKLIVLDDKKIYPIQHQKIRMPVSSSLKKAKRRHINLSPFAEDNSPDVQNF</sequence>
<organism evidence="1 2">
    <name type="scientific">Stylonychia lemnae</name>
    <name type="common">Ciliate</name>
    <dbReference type="NCBI Taxonomy" id="5949"/>
    <lineage>
        <taxon>Eukaryota</taxon>
        <taxon>Sar</taxon>
        <taxon>Alveolata</taxon>
        <taxon>Ciliophora</taxon>
        <taxon>Intramacronucleata</taxon>
        <taxon>Spirotrichea</taxon>
        <taxon>Stichotrichia</taxon>
        <taxon>Sporadotrichida</taxon>
        <taxon>Oxytrichidae</taxon>
        <taxon>Stylonychinae</taxon>
        <taxon>Stylonychia</taxon>
    </lineage>
</organism>
<evidence type="ECO:0000313" key="2">
    <source>
        <dbReference type="Proteomes" id="UP000039865"/>
    </source>
</evidence>
<dbReference type="InParanoid" id="A0A078ALL1"/>